<evidence type="ECO:0000313" key="2">
    <source>
        <dbReference type="Proteomes" id="UP000214975"/>
    </source>
</evidence>
<dbReference type="RefSeq" id="WP_015311667.1">
    <property type="nucleotide sequence ID" value="NZ_CP016893.1"/>
</dbReference>
<gene>
    <name evidence="1" type="ORF">Thert_03209</name>
</gene>
<protein>
    <submittedName>
        <fullName evidence="1">Putative prespore-specific protein</fullName>
    </submittedName>
</protein>
<name>A0A223I2L1_THETR</name>
<dbReference type="Proteomes" id="UP000214975">
    <property type="component" value="Chromosome"/>
</dbReference>
<sequence length="64" mass="7346">MNSDDLNKLIDELNINSKSAFDDEETISLLKNLKDLKEAYYKDKDVIKSIKAKKKGSHRLLLPP</sequence>
<evidence type="ECO:0000313" key="1">
    <source>
        <dbReference type="EMBL" id="AST58962.1"/>
    </source>
</evidence>
<proteinExistence type="predicted"/>
<dbReference type="AlphaFoldDB" id="A0A223I2L1"/>
<reference evidence="1 2" key="1">
    <citation type="submission" date="2016-08" db="EMBL/GenBank/DDBJ databases">
        <title>A novel genetic cassette of butanologenic Thermoanaerobacterium thermosaccharolyticum that directly convert cellulose to butanol.</title>
        <authorList>
            <person name="Li T."/>
            <person name="He J."/>
        </authorList>
    </citation>
    <scope>NUCLEOTIDE SEQUENCE [LARGE SCALE GENOMIC DNA]</scope>
    <source>
        <strain evidence="1 2">TG57</strain>
    </source>
</reference>
<dbReference type="EMBL" id="CP016893">
    <property type="protein sequence ID" value="AST58962.1"/>
    <property type="molecule type" value="Genomic_DNA"/>
</dbReference>
<organism evidence="1 2">
    <name type="scientific">Thermoanaerobacterium thermosaccharolyticum</name>
    <name type="common">Clostridium thermosaccharolyticum</name>
    <dbReference type="NCBI Taxonomy" id="1517"/>
    <lineage>
        <taxon>Bacteria</taxon>
        <taxon>Bacillati</taxon>
        <taxon>Bacillota</taxon>
        <taxon>Clostridia</taxon>
        <taxon>Thermoanaerobacterales</taxon>
        <taxon>Thermoanaerobacteraceae</taxon>
        <taxon>Thermoanaerobacterium</taxon>
    </lineage>
</organism>
<accession>A0A223I2L1</accession>